<sequence>MKIKKRVIILALFFAVVTAGLFYSYLTQLEEPETVAFQKTEVLVAAATIPENTLITQDLVMLKSVPLESVHGEALKSMEAAVGYLAKSDIVAGEQVLSSRVASDLTSSSLSYRIPDGMRATALSSTEVSAVAGFIAVGDRVDILVTYTDIEGSGLTTLTQFQNLEVLAKGASTSGETGAQTDTGVSSTLTLLVTPAQAEVLAYAMQSGNLHLTLRNPSDTEKVLVDKFNRSVFDSWKTR</sequence>
<organism evidence="3 4">
    <name type="scientific">Proteiniclasticum sediminis</name>
    <dbReference type="NCBI Taxonomy" id="2804028"/>
    <lineage>
        <taxon>Bacteria</taxon>
        <taxon>Bacillati</taxon>
        <taxon>Bacillota</taxon>
        <taxon>Clostridia</taxon>
        <taxon>Eubacteriales</taxon>
        <taxon>Clostridiaceae</taxon>
        <taxon>Proteiniclasticum</taxon>
    </lineage>
</organism>
<keyword evidence="1" id="KW-1133">Transmembrane helix</keyword>
<dbReference type="AlphaFoldDB" id="A0A941CMC3"/>
<reference evidence="3" key="1">
    <citation type="submission" date="2021-04" db="EMBL/GenBank/DDBJ databases">
        <title>Proteiniclasticum sedimins sp. nov., an obligate anaerobic bacterium isolated from anaerobic sludge.</title>
        <authorList>
            <person name="Liu J."/>
        </authorList>
    </citation>
    <scope>NUCLEOTIDE SEQUENCE</scope>
    <source>
        <strain evidence="3">BAD-10</strain>
    </source>
</reference>
<feature type="domain" description="SAF" evidence="2">
    <location>
        <begin position="40"/>
        <end position="102"/>
    </location>
</feature>
<dbReference type="Pfam" id="PF08666">
    <property type="entry name" value="SAF"/>
    <property type="match status" value="1"/>
</dbReference>
<protein>
    <submittedName>
        <fullName evidence="3">Flp pilus assembly protein CpaB</fullName>
    </submittedName>
</protein>
<dbReference type="RefSeq" id="WP_211799768.1">
    <property type="nucleotide sequence ID" value="NZ_JAGSCS010000002.1"/>
</dbReference>
<keyword evidence="1" id="KW-0472">Membrane</keyword>
<dbReference type="InterPro" id="IPR013974">
    <property type="entry name" value="SAF"/>
</dbReference>
<dbReference type="Pfam" id="PF16976">
    <property type="entry name" value="RcpC"/>
    <property type="match status" value="1"/>
</dbReference>
<evidence type="ECO:0000256" key="1">
    <source>
        <dbReference type="SAM" id="Phobius"/>
    </source>
</evidence>
<keyword evidence="4" id="KW-1185">Reference proteome</keyword>
<dbReference type="SMART" id="SM00858">
    <property type="entry name" value="SAF"/>
    <property type="match status" value="1"/>
</dbReference>
<dbReference type="CDD" id="cd11614">
    <property type="entry name" value="SAF_CpaB_FlgA_like"/>
    <property type="match status" value="1"/>
</dbReference>
<feature type="transmembrane region" description="Helical" evidence="1">
    <location>
        <begin position="7"/>
        <end position="26"/>
    </location>
</feature>
<dbReference type="InterPro" id="IPR017592">
    <property type="entry name" value="Pilus_assmbl_Flp-typ_CpaB"/>
</dbReference>
<keyword evidence="1" id="KW-0812">Transmembrane</keyword>
<accession>A0A941CMC3</accession>
<evidence type="ECO:0000313" key="4">
    <source>
        <dbReference type="Proteomes" id="UP000675379"/>
    </source>
</evidence>
<dbReference type="NCBIfam" id="TIGR03177">
    <property type="entry name" value="pilus_cpaB"/>
    <property type="match status" value="1"/>
</dbReference>
<evidence type="ECO:0000259" key="2">
    <source>
        <dbReference type="SMART" id="SM00858"/>
    </source>
</evidence>
<comment type="caution">
    <text evidence="3">The sequence shown here is derived from an EMBL/GenBank/DDBJ whole genome shotgun (WGS) entry which is preliminary data.</text>
</comment>
<dbReference type="Gene3D" id="3.90.1210.10">
    <property type="entry name" value="Antifreeze-like/N-acetylneuraminic acid synthase C-terminal domain"/>
    <property type="match status" value="1"/>
</dbReference>
<dbReference type="EMBL" id="JAGSCS010000002">
    <property type="protein sequence ID" value="MBR0575257.1"/>
    <property type="molecule type" value="Genomic_DNA"/>
</dbReference>
<proteinExistence type="predicted"/>
<gene>
    <name evidence="3" type="primary">cpaB</name>
    <name evidence="3" type="ORF">KCG48_02775</name>
</gene>
<dbReference type="InterPro" id="IPR031571">
    <property type="entry name" value="RcpC_dom"/>
</dbReference>
<evidence type="ECO:0000313" key="3">
    <source>
        <dbReference type="EMBL" id="MBR0575257.1"/>
    </source>
</evidence>
<name>A0A941CMC3_9CLOT</name>
<dbReference type="Proteomes" id="UP000675379">
    <property type="component" value="Unassembled WGS sequence"/>
</dbReference>